<evidence type="ECO:0000256" key="5">
    <source>
        <dbReference type="ARBA" id="ARBA00022857"/>
    </source>
</evidence>
<evidence type="ECO:0000256" key="4">
    <source>
        <dbReference type="ARBA" id="ARBA00022827"/>
    </source>
</evidence>
<name>M0CIM7_9EURY</name>
<dbReference type="InterPro" id="IPR023753">
    <property type="entry name" value="FAD/NAD-binding_dom"/>
</dbReference>
<dbReference type="GO" id="GO:0004148">
    <property type="term" value="F:dihydrolipoyl dehydrogenase (NADH) activity"/>
    <property type="evidence" value="ECO:0007669"/>
    <property type="project" value="UniProtKB-EC"/>
</dbReference>
<feature type="domain" description="Pyridine nucleotide-disulphide oxidoreductase dimerisation" evidence="10">
    <location>
        <begin position="424"/>
        <end position="528"/>
    </location>
</feature>
<dbReference type="PANTHER" id="PTHR43014">
    <property type="entry name" value="MERCURIC REDUCTASE"/>
    <property type="match status" value="1"/>
</dbReference>
<keyword evidence="13" id="KW-1185">Reference proteome</keyword>
<reference evidence="12 13" key="1">
    <citation type="journal article" date="2014" name="PLoS Genet.">
        <title>Phylogenetically driven sequencing of extremely halophilic archaea reveals strategies for static and dynamic osmo-response.</title>
        <authorList>
            <person name="Becker E.A."/>
            <person name="Seitzer P.M."/>
            <person name="Tritt A."/>
            <person name="Larsen D."/>
            <person name="Krusor M."/>
            <person name="Yao A.I."/>
            <person name="Wu D."/>
            <person name="Madern D."/>
            <person name="Eisen J.A."/>
            <person name="Darling A.E."/>
            <person name="Facciotti M.T."/>
        </authorList>
    </citation>
    <scope>NUCLEOTIDE SEQUENCE [LARGE SCALE GENOMIC DNA]</scope>
    <source>
        <strain evidence="12 13">JCM 13891</strain>
    </source>
</reference>
<dbReference type="EMBL" id="AOIS01000012">
    <property type="protein sequence ID" value="ELZ23076.1"/>
    <property type="molecule type" value="Genomic_DNA"/>
</dbReference>
<dbReference type="Proteomes" id="UP000011657">
    <property type="component" value="Unassembled WGS sequence"/>
</dbReference>
<gene>
    <name evidence="12" type="ORF">C477_03145</name>
</gene>
<sequence>MKKPRYDLLIRSRTAPESTNAHRNRLVPVLRAIVRELTVEGATFAAGSIAHDGSEGRSPRVAGLGFTPASVVDARMDEYDLVVIGGGSGSQVATAAAERGLEAAVIERGPLGGACITRGCVPSKALIHRADIAESARRAESFGVDAALEGIDYGEMTAAIHDTVYEKADRQEASLEDAENVALYRGEGRFVDERTLEVDLNDGGDAEVRGDDVVLAVGSRPIVPPIDGLEDADFLTSDDALFLDERPDSLVVVGGGYIGAELGYFFAAVGTDVSIVGRSERLVPREDEAVGEVVTESLERYCDVYTGYEAAEIGENDSGVVVTAEPSEDDTDGDGVDLEADDLLLATGRRPNTDTLNLEATGVETDDGEYVVVDDRLETSCDGVWALGDIVGEQPFKHAADYEAKTVSANLLEDADRAVDYGAMPHAVFTEPQVASVGRTEGELEDDGREYESTTVPFDAAPLGMIMNADDGFVKVLAAPDGEILGCHIVGPQASTLIQEIVTAMDGGGTVDDVAEPVHVHPALSEVVYAAFDDLSSSEFSTAPDWRDVGDG</sequence>
<dbReference type="PIRSF" id="PIRSF000350">
    <property type="entry name" value="Mercury_reductase_MerA"/>
    <property type="match status" value="1"/>
</dbReference>
<evidence type="ECO:0000256" key="9">
    <source>
        <dbReference type="RuleBase" id="RU003691"/>
    </source>
</evidence>
<dbReference type="InterPro" id="IPR016156">
    <property type="entry name" value="FAD/NAD-linked_Rdtase_dimer_sf"/>
</dbReference>
<evidence type="ECO:0000256" key="7">
    <source>
        <dbReference type="ARBA" id="ARBA00023157"/>
    </source>
</evidence>
<keyword evidence="6 9" id="KW-0560">Oxidoreductase</keyword>
<evidence type="ECO:0000313" key="12">
    <source>
        <dbReference type="EMBL" id="ELZ23076.1"/>
    </source>
</evidence>
<dbReference type="NCBIfam" id="NF004946">
    <property type="entry name" value="PRK06292.2-4"/>
    <property type="match status" value="1"/>
</dbReference>
<dbReference type="PROSITE" id="PS00076">
    <property type="entry name" value="PYRIDINE_REDOX_1"/>
    <property type="match status" value="1"/>
</dbReference>
<evidence type="ECO:0000313" key="13">
    <source>
        <dbReference type="Proteomes" id="UP000011657"/>
    </source>
</evidence>
<evidence type="ECO:0000256" key="6">
    <source>
        <dbReference type="ARBA" id="ARBA00023002"/>
    </source>
</evidence>
<keyword evidence="8 9" id="KW-0676">Redox-active center</keyword>
<dbReference type="STRING" id="1227488.C477_03145"/>
<dbReference type="PATRIC" id="fig|1227488.3.peg.618"/>
<proteinExistence type="inferred from homology"/>
<comment type="caution">
    <text evidence="12">The sequence shown here is derived from an EMBL/GenBank/DDBJ whole genome shotgun (WGS) entry which is preliminary data.</text>
</comment>
<evidence type="ECO:0000259" key="10">
    <source>
        <dbReference type="Pfam" id="PF02852"/>
    </source>
</evidence>
<dbReference type="EC" id="1.8.1.4" evidence="12"/>
<dbReference type="Pfam" id="PF07992">
    <property type="entry name" value="Pyr_redox_2"/>
    <property type="match status" value="1"/>
</dbReference>
<dbReference type="GO" id="GO:0050660">
    <property type="term" value="F:flavin adenine dinucleotide binding"/>
    <property type="evidence" value="ECO:0007669"/>
    <property type="project" value="TreeGrafter"/>
</dbReference>
<feature type="domain" description="FAD/NAD(P)-binding" evidence="11">
    <location>
        <begin position="79"/>
        <end position="395"/>
    </location>
</feature>
<evidence type="ECO:0000259" key="11">
    <source>
        <dbReference type="Pfam" id="PF07992"/>
    </source>
</evidence>
<evidence type="ECO:0000256" key="2">
    <source>
        <dbReference type="ARBA" id="ARBA00007532"/>
    </source>
</evidence>
<dbReference type="SUPFAM" id="SSF55424">
    <property type="entry name" value="FAD/NAD-linked reductases, dimerisation (C-terminal) domain"/>
    <property type="match status" value="1"/>
</dbReference>
<keyword evidence="4 9" id="KW-0274">FAD</keyword>
<dbReference type="Gene3D" id="3.30.390.30">
    <property type="match status" value="1"/>
</dbReference>
<comment type="cofactor">
    <cofactor evidence="1">
        <name>FAD</name>
        <dbReference type="ChEBI" id="CHEBI:57692"/>
    </cofactor>
</comment>
<dbReference type="Gene3D" id="3.50.50.60">
    <property type="entry name" value="FAD/NAD(P)-binding domain"/>
    <property type="match status" value="2"/>
</dbReference>
<dbReference type="InterPro" id="IPR001100">
    <property type="entry name" value="Pyr_nuc-diS_OxRdtase"/>
</dbReference>
<dbReference type="SUPFAM" id="SSF51905">
    <property type="entry name" value="FAD/NAD(P)-binding domain"/>
    <property type="match status" value="1"/>
</dbReference>
<dbReference type="PRINTS" id="PR00411">
    <property type="entry name" value="PNDRDTASEI"/>
</dbReference>
<keyword evidence="7" id="KW-1015">Disulfide bond</keyword>
<dbReference type="AlphaFoldDB" id="M0CIM7"/>
<dbReference type="GO" id="GO:0003955">
    <property type="term" value="F:NAD(P)H dehydrogenase (quinone) activity"/>
    <property type="evidence" value="ECO:0007669"/>
    <property type="project" value="TreeGrafter"/>
</dbReference>
<dbReference type="FunFam" id="3.30.390.30:FF:000001">
    <property type="entry name" value="Dihydrolipoyl dehydrogenase"/>
    <property type="match status" value="1"/>
</dbReference>
<accession>M0CIM7</accession>
<dbReference type="InterPro" id="IPR004099">
    <property type="entry name" value="Pyr_nucl-diS_OxRdtase_dimer"/>
</dbReference>
<organism evidence="12 13">
    <name type="scientific">Haloterrigena salina JCM 13891</name>
    <dbReference type="NCBI Taxonomy" id="1227488"/>
    <lineage>
        <taxon>Archaea</taxon>
        <taxon>Methanobacteriati</taxon>
        <taxon>Methanobacteriota</taxon>
        <taxon>Stenosarchaea group</taxon>
        <taxon>Halobacteria</taxon>
        <taxon>Halobacteriales</taxon>
        <taxon>Natrialbaceae</taxon>
        <taxon>Haloterrigena</taxon>
    </lineage>
</organism>
<dbReference type="PANTHER" id="PTHR43014:SF4">
    <property type="entry name" value="PYRIDINE NUCLEOTIDE-DISULFIDE OXIDOREDUCTASE RCLA-RELATED"/>
    <property type="match status" value="1"/>
</dbReference>
<dbReference type="PRINTS" id="PR00368">
    <property type="entry name" value="FADPNR"/>
</dbReference>
<dbReference type="InterPro" id="IPR012999">
    <property type="entry name" value="Pyr_OxRdtase_I_AS"/>
</dbReference>
<dbReference type="eggNOG" id="arCOG01068">
    <property type="taxonomic scope" value="Archaea"/>
</dbReference>
<evidence type="ECO:0000256" key="3">
    <source>
        <dbReference type="ARBA" id="ARBA00022630"/>
    </source>
</evidence>
<dbReference type="Pfam" id="PF02852">
    <property type="entry name" value="Pyr_redox_dim"/>
    <property type="match status" value="1"/>
</dbReference>
<evidence type="ECO:0000256" key="1">
    <source>
        <dbReference type="ARBA" id="ARBA00001974"/>
    </source>
</evidence>
<dbReference type="InterPro" id="IPR036188">
    <property type="entry name" value="FAD/NAD-bd_sf"/>
</dbReference>
<evidence type="ECO:0000256" key="8">
    <source>
        <dbReference type="ARBA" id="ARBA00023284"/>
    </source>
</evidence>
<protein>
    <submittedName>
        <fullName evidence="12">Dihydrolipoamide dehydrogenase</fullName>
        <ecNumber evidence="12">1.8.1.4</ecNumber>
    </submittedName>
</protein>
<comment type="similarity">
    <text evidence="2 9">Belongs to the class-I pyridine nucleotide-disulfide oxidoreductase family.</text>
</comment>
<keyword evidence="3 9" id="KW-0285">Flavoprotein</keyword>
<keyword evidence="5" id="KW-0521">NADP</keyword>